<proteinExistence type="predicted"/>
<dbReference type="Proteomes" id="UP000322245">
    <property type="component" value="Unassembled WGS sequence"/>
</dbReference>
<organism evidence="2 3">
    <name type="scientific">Cryptococcus floricola</name>
    <dbReference type="NCBI Taxonomy" id="2591691"/>
    <lineage>
        <taxon>Eukaryota</taxon>
        <taxon>Fungi</taxon>
        <taxon>Dikarya</taxon>
        <taxon>Basidiomycota</taxon>
        <taxon>Agaricomycotina</taxon>
        <taxon>Tremellomycetes</taxon>
        <taxon>Tremellales</taxon>
        <taxon>Cryptococcaceae</taxon>
        <taxon>Cryptococcus</taxon>
    </lineage>
</organism>
<gene>
    <name evidence="2" type="ORF">B9479_005728</name>
</gene>
<keyword evidence="3" id="KW-1185">Reference proteome</keyword>
<protein>
    <submittedName>
        <fullName evidence="2">Uncharacterized protein</fullName>
    </submittedName>
</protein>
<evidence type="ECO:0000256" key="1">
    <source>
        <dbReference type="SAM" id="MobiDB-lite"/>
    </source>
</evidence>
<dbReference type="AlphaFoldDB" id="A0A5D3ATV1"/>
<name>A0A5D3ATV1_9TREE</name>
<reference evidence="2 3" key="1">
    <citation type="submission" date="2017-05" db="EMBL/GenBank/DDBJ databases">
        <title>The Genome Sequence of Tsuchiyaea wingfieldii DSM 27421.</title>
        <authorList>
            <person name="Cuomo C."/>
            <person name="Passer A."/>
            <person name="Billmyre B."/>
            <person name="Heitman J."/>
        </authorList>
    </citation>
    <scope>NUCLEOTIDE SEQUENCE [LARGE SCALE GENOMIC DNA]</scope>
    <source>
        <strain evidence="2 3">DSM 27421</strain>
    </source>
</reference>
<accession>A0A5D3ATV1</accession>
<sequence length="339" mass="37273">MVLIGGASDVILPSSNEVMIGRSTNKENGKGLGLKFAGGGQHREFERSRLGTLGSRREASVFGRAGGGQHREFERSRLGTLDLRLMAQAGSTPVPLRTADGTRVQREDTPYPGHDIPPHLSGPTPPAPPSDGQASSQLAVGYDDLRTILESMHRHQAEIQRAQATPLKLPMLSSTSTTKLDVVSHLRDLQKYFTTYDTRFSSTPQWCVEEANKSIAKVDNYRHWSTVTGAKCGTWEGWRDAFKNKALSADWESETMRVFEGLQCQGTTLAAWTAFEETADECQMVLSDCLGAITDSDMRRKLLFGVWWLQAGGDGVDQAPQGHPQNLQPVDDPKDCRSE</sequence>
<dbReference type="EMBL" id="NIDF01000082">
    <property type="protein sequence ID" value="TYJ53641.1"/>
    <property type="molecule type" value="Genomic_DNA"/>
</dbReference>
<feature type="region of interest" description="Disordered" evidence="1">
    <location>
        <begin position="317"/>
        <end position="339"/>
    </location>
</feature>
<evidence type="ECO:0000313" key="3">
    <source>
        <dbReference type="Proteomes" id="UP000322245"/>
    </source>
</evidence>
<comment type="caution">
    <text evidence="2">The sequence shown here is derived from an EMBL/GenBank/DDBJ whole genome shotgun (WGS) entry which is preliminary data.</text>
</comment>
<feature type="region of interest" description="Disordered" evidence="1">
    <location>
        <begin position="92"/>
        <end position="136"/>
    </location>
</feature>
<evidence type="ECO:0000313" key="2">
    <source>
        <dbReference type="EMBL" id="TYJ53641.1"/>
    </source>
</evidence>